<comment type="caution">
    <text evidence="2">The sequence shown here is derived from an EMBL/GenBank/DDBJ whole genome shotgun (WGS) entry which is preliminary data.</text>
</comment>
<sequence>MLDHLSVKTLRLLCSGEGVSDTGCKKDLIEKLVRRVVSKTKGKNRVDGSSQSSSSWFKKALERSLEKLIQATLERLWGCAAMRAFMLRAPVLSLHNQPVHSGFAPFGASAYRSSIPNPGEIKLEEGKGSGLNSFRRIGEILEGSLEPASLVISWLENKVSWFPREVKSLILLEGDRATISFRNHYSWAVGPERAMQKPCLEITSCKDSLIEILLSQTKTLAFQAVDKRYRAKLGKTQYVFTKFCNWTGEVACPASINIVRAFLGWLELAGLTIQVQDTGPESKGGSEEYKNN</sequence>
<accession>A0ABN7UVY4</accession>
<feature type="domain" description="SAP" evidence="1">
    <location>
        <begin position="2"/>
        <end position="36"/>
    </location>
</feature>
<dbReference type="PROSITE" id="PS50800">
    <property type="entry name" value="SAP"/>
    <property type="match status" value="1"/>
</dbReference>
<dbReference type="EMBL" id="CAJVQB010006614">
    <property type="protein sequence ID" value="CAG8688257.1"/>
    <property type="molecule type" value="Genomic_DNA"/>
</dbReference>
<organism evidence="2 3">
    <name type="scientific">Gigaspora margarita</name>
    <dbReference type="NCBI Taxonomy" id="4874"/>
    <lineage>
        <taxon>Eukaryota</taxon>
        <taxon>Fungi</taxon>
        <taxon>Fungi incertae sedis</taxon>
        <taxon>Mucoromycota</taxon>
        <taxon>Glomeromycotina</taxon>
        <taxon>Glomeromycetes</taxon>
        <taxon>Diversisporales</taxon>
        <taxon>Gigasporaceae</taxon>
        <taxon>Gigaspora</taxon>
    </lineage>
</organism>
<evidence type="ECO:0000313" key="3">
    <source>
        <dbReference type="Proteomes" id="UP000789901"/>
    </source>
</evidence>
<evidence type="ECO:0000259" key="1">
    <source>
        <dbReference type="PROSITE" id="PS50800"/>
    </source>
</evidence>
<reference evidence="2 3" key="1">
    <citation type="submission" date="2021-06" db="EMBL/GenBank/DDBJ databases">
        <authorList>
            <person name="Kallberg Y."/>
            <person name="Tangrot J."/>
            <person name="Rosling A."/>
        </authorList>
    </citation>
    <scope>NUCLEOTIDE SEQUENCE [LARGE SCALE GENOMIC DNA]</scope>
    <source>
        <strain evidence="2 3">120-4 pot B 10/14</strain>
    </source>
</reference>
<proteinExistence type="predicted"/>
<dbReference type="InterPro" id="IPR003034">
    <property type="entry name" value="SAP_dom"/>
</dbReference>
<keyword evidence="3" id="KW-1185">Reference proteome</keyword>
<dbReference type="Proteomes" id="UP000789901">
    <property type="component" value="Unassembled WGS sequence"/>
</dbReference>
<gene>
    <name evidence="2" type="ORF">GMARGA_LOCUS11339</name>
</gene>
<protein>
    <submittedName>
        <fullName evidence="2">29214_t:CDS:1</fullName>
    </submittedName>
</protein>
<evidence type="ECO:0000313" key="2">
    <source>
        <dbReference type="EMBL" id="CAG8688257.1"/>
    </source>
</evidence>
<name>A0ABN7UVY4_GIGMA</name>